<feature type="transmembrane region" description="Helical" evidence="1">
    <location>
        <begin position="193"/>
        <end position="212"/>
    </location>
</feature>
<evidence type="ECO:0000259" key="2">
    <source>
        <dbReference type="Pfam" id="PF01757"/>
    </source>
</evidence>
<dbReference type="Proteomes" id="UP000297946">
    <property type="component" value="Unassembled WGS sequence"/>
</dbReference>
<dbReference type="InterPro" id="IPR050879">
    <property type="entry name" value="Acyltransferase_3"/>
</dbReference>
<evidence type="ECO:0000313" key="6">
    <source>
        <dbReference type="Proteomes" id="UP000297946"/>
    </source>
</evidence>
<dbReference type="InterPro" id="IPR002656">
    <property type="entry name" value="Acyl_transf_3_dom"/>
</dbReference>
<evidence type="ECO:0000313" key="5">
    <source>
        <dbReference type="Proteomes" id="UP000297273"/>
    </source>
</evidence>
<organism evidence="3 6">
    <name type="scientific">Leptospira langatensis</name>
    <dbReference type="NCBI Taxonomy" id="2484983"/>
    <lineage>
        <taxon>Bacteria</taxon>
        <taxon>Pseudomonadati</taxon>
        <taxon>Spirochaetota</taxon>
        <taxon>Spirochaetia</taxon>
        <taxon>Leptospirales</taxon>
        <taxon>Leptospiraceae</taxon>
        <taxon>Leptospira</taxon>
    </lineage>
</organism>
<feature type="domain" description="Acyltransferase 3" evidence="2">
    <location>
        <begin position="14"/>
        <end position="366"/>
    </location>
</feature>
<feature type="transmembrane region" description="Helical" evidence="1">
    <location>
        <begin position="95"/>
        <end position="112"/>
    </location>
</feature>
<keyword evidence="1" id="KW-0812">Transmembrane</keyword>
<keyword evidence="1" id="KW-1133">Transmembrane helix</keyword>
<dbReference type="RefSeq" id="WP_135645764.1">
    <property type="nucleotide sequence ID" value="NZ_RQER01000010.1"/>
</dbReference>
<accession>A0A5F1ZU36</accession>
<feature type="transmembrane region" description="Helical" evidence="1">
    <location>
        <begin position="12"/>
        <end position="32"/>
    </location>
</feature>
<feature type="transmembrane region" description="Helical" evidence="1">
    <location>
        <begin position="351"/>
        <end position="373"/>
    </location>
</feature>
<evidence type="ECO:0000313" key="3">
    <source>
        <dbReference type="EMBL" id="TGJ98989.1"/>
    </source>
</evidence>
<keyword evidence="5" id="KW-1185">Reference proteome</keyword>
<feature type="transmembrane region" description="Helical" evidence="1">
    <location>
        <begin position="277"/>
        <end position="298"/>
    </location>
</feature>
<dbReference type="Proteomes" id="UP000297273">
    <property type="component" value="Unassembled WGS sequence"/>
</dbReference>
<name>A0A5F1ZU36_9LEPT</name>
<dbReference type="GO" id="GO:0016747">
    <property type="term" value="F:acyltransferase activity, transferring groups other than amino-acyl groups"/>
    <property type="evidence" value="ECO:0007669"/>
    <property type="project" value="InterPro"/>
</dbReference>
<dbReference type="EMBL" id="RQGC01000007">
    <property type="protein sequence ID" value="TGL40443.1"/>
    <property type="molecule type" value="Genomic_DNA"/>
</dbReference>
<keyword evidence="3" id="KW-0012">Acyltransferase</keyword>
<reference evidence="3 6" key="2">
    <citation type="journal article" date="2019" name="PLoS Negl. Trop. Dis.">
        <title>Revisiting the worldwide diversity of Leptospira species in the environment.</title>
        <authorList>
            <person name="Vincent A.T."/>
            <person name="Schiettekatte O."/>
            <person name="Bourhy P."/>
            <person name="Veyrier F.J."/>
            <person name="Picardeau M."/>
        </authorList>
    </citation>
    <scope>NUCLEOTIDE SEQUENCE [LARGE SCALE GENOMIC DNA]</scope>
    <source>
        <strain evidence="4">201702690</strain>
        <strain evidence="3 6">SSW18</strain>
    </source>
</reference>
<dbReference type="Pfam" id="PF01757">
    <property type="entry name" value="Acyl_transf_3"/>
    <property type="match status" value="1"/>
</dbReference>
<dbReference type="OrthoDB" id="9767863at2"/>
<keyword evidence="1" id="KW-0472">Membrane</keyword>
<dbReference type="PANTHER" id="PTHR23028">
    <property type="entry name" value="ACETYLTRANSFERASE"/>
    <property type="match status" value="1"/>
</dbReference>
<reference evidence="4" key="1">
    <citation type="submission" date="2018-10" db="EMBL/GenBank/DDBJ databases">
        <authorList>
            <person name="Vincent A.T."/>
            <person name="Schiettekatte O."/>
            <person name="Bourhy P."/>
            <person name="Veyrier F.J."/>
            <person name="Picardeau M."/>
        </authorList>
    </citation>
    <scope>NUCLEOTIDE SEQUENCE</scope>
    <source>
        <strain evidence="4">201702690</strain>
    </source>
</reference>
<gene>
    <name evidence="3" type="ORF">EHO57_15900</name>
    <name evidence="4" type="ORF">EHQ53_10600</name>
</gene>
<protein>
    <submittedName>
        <fullName evidence="3">Acyltransferase</fullName>
    </submittedName>
</protein>
<dbReference type="EMBL" id="RQER01000010">
    <property type="protein sequence ID" value="TGJ98989.1"/>
    <property type="molecule type" value="Genomic_DNA"/>
</dbReference>
<comment type="caution">
    <text evidence="3">The sequence shown here is derived from an EMBL/GenBank/DDBJ whole genome shotgun (WGS) entry which is preliminary data.</text>
</comment>
<dbReference type="PANTHER" id="PTHR23028:SF53">
    <property type="entry name" value="ACYL_TRANSF_3 DOMAIN-CONTAINING PROTEIN"/>
    <property type="match status" value="1"/>
</dbReference>
<dbReference type="GO" id="GO:0009103">
    <property type="term" value="P:lipopolysaccharide biosynthetic process"/>
    <property type="evidence" value="ECO:0007669"/>
    <property type="project" value="TreeGrafter"/>
</dbReference>
<proteinExistence type="predicted"/>
<feature type="transmembrane region" description="Helical" evidence="1">
    <location>
        <begin position="252"/>
        <end position="271"/>
    </location>
</feature>
<feature type="transmembrane region" description="Helical" evidence="1">
    <location>
        <begin position="170"/>
        <end position="186"/>
    </location>
</feature>
<dbReference type="AlphaFoldDB" id="A0A5F1ZU36"/>
<evidence type="ECO:0000313" key="4">
    <source>
        <dbReference type="EMBL" id="TGL40443.1"/>
    </source>
</evidence>
<feature type="transmembrane region" description="Helical" evidence="1">
    <location>
        <begin position="52"/>
        <end position="74"/>
    </location>
</feature>
<feature type="transmembrane region" description="Helical" evidence="1">
    <location>
        <begin position="319"/>
        <end position="339"/>
    </location>
</feature>
<keyword evidence="3" id="KW-0808">Transferase</keyword>
<sequence length="404" mass="47605">MKFLFAKQDQEVSALNGLRAFSIFLVIFYHFWHNVNQNHLLRLDEELVSNLLYNLRSGVDLFFILSGYLIYGGILKEKEQNGSFDVKRFYLKRTLRIMPAYYFCLFITYLYAKSMLGYYNQFPSLNETQLAAKEVALNNLAYSWTDIFYISNYFDYRLFQFGWSLSIEEQFYLVIPSLCLLLLFKVREETRRILILILFFLPMIVRALYYLIEMPTESVYIQTETRFDTIVVGMLIAEFVSWKPSFFQERRLSVRFSLSLISLVFLSLAFLTDRKGLGVIFNFTYFHLGYSAAFLLALTQGSIWNKFLGLSIFRPFARISYTMYLWHIPCTAMALKIFLGTKPPEQLEWPIFIAAGFFAILVSFLICIPIFYLTERPFLALRDFILKKAEKSPLPRLDHSLELH</sequence>
<feature type="transmembrane region" description="Helical" evidence="1">
    <location>
        <begin position="218"/>
        <end position="240"/>
    </location>
</feature>
<evidence type="ECO:0000256" key="1">
    <source>
        <dbReference type="SAM" id="Phobius"/>
    </source>
</evidence>
<dbReference type="GO" id="GO:0016020">
    <property type="term" value="C:membrane"/>
    <property type="evidence" value="ECO:0007669"/>
    <property type="project" value="TreeGrafter"/>
</dbReference>